<dbReference type="EMBL" id="VBUI01000045">
    <property type="protein sequence ID" value="TLF45445.1"/>
    <property type="molecule type" value="Genomic_DNA"/>
</dbReference>
<dbReference type="Proteomes" id="UP000306973">
    <property type="component" value="Unassembled WGS sequence"/>
</dbReference>
<name>A0A5R8M7H2_9GAMM</name>
<organism evidence="1 2">
    <name type="scientific">Halomonas urmiana</name>
    <dbReference type="NCBI Taxonomy" id="490901"/>
    <lineage>
        <taxon>Bacteria</taxon>
        <taxon>Pseudomonadati</taxon>
        <taxon>Pseudomonadota</taxon>
        <taxon>Gammaproteobacteria</taxon>
        <taxon>Oceanospirillales</taxon>
        <taxon>Halomonadaceae</taxon>
        <taxon>Halomonas</taxon>
    </lineage>
</organism>
<keyword evidence="2" id="KW-1185">Reference proteome</keyword>
<evidence type="ECO:0000313" key="2">
    <source>
        <dbReference type="Proteomes" id="UP000306973"/>
    </source>
</evidence>
<accession>A0A5R8M7H2</accession>
<reference evidence="1 2" key="1">
    <citation type="journal article" date="2007" name="Int. J. Syst. Evol. Microbiol.">
        <title>Halomonas saccharevitans sp. nov., Halomonas arcis sp. nov. and Halomonas subterranea sp. nov., halophilic bacteria isolated from hypersaline environments of China.</title>
        <authorList>
            <person name="Xu X.W."/>
            <person name="Wu Y.H."/>
            <person name="Zhou Z."/>
            <person name="Wang C.S."/>
            <person name="Zhou Y.G."/>
            <person name="Zhang H.B."/>
            <person name="Wang Y."/>
            <person name="Wu M."/>
        </authorList>
    </citation>
    <scope>NUCLEOTIDE SEQUENCE [LARGE SCALE GENOMIC DNA]</scope>
    <source>
        <strain evidence="1 2">TBZ3</strain>
    </source>
</reference>
<proteinExistence type="predicted"/>
<dbReference type="AlphaFoldDB" id="A0A5R8M7H2"/>
<sequence length="325" mass="35520">MFHSLKSMAGLTVTALLALPTHGVAEVAEIEHVRLQEPCNGKSGLAIVSYSWFEASTTPETEHIFSDLCLDFDAMKVFSVENSDELRPAYQAPGQMTYHSNPPGYPDRYQEVVTLSNDILFHHDDEGMEEVVNLPRPEATGVLSTFTWVKGAEARPLDRIGLATAWLRGYVGGEPLQNKRQAGRYFGSVAENMLGTKQTDSELSGLGFYMGSEVVVTGGSAEVHLRSPAQVAAVRDATATMMLDFEGDEITGSGTFQAENALLSPTTDRVWKHFDLETAGVTGKLTGEDGNHMYVLVIWEGTYTDFAGDSYPANSVMTFNAMRQE</sequence>
<protein>
    <submittedName>
        <fullName evidence="1">Uncharacterized protein</fullName>
    </submittedName>
</protein>
<comment type="caution">
    <text evidence="1">The sequence shown here is derived from an EMBL/GenBank/DDBJ whole genome shotgun (WGS) entry which is preliminary data.</text>
</comment>
<gene>
    <name evidence="1" type="ORF">FEI13_18170</name>
</gene>
<dbReference type="RefSeq" id="WP_138182916.1">
    <property type="nucleotide sequence ID" value="NZ_VBUI01000045.1"/>
</dbReference>
<evidence type="ECO:0000313" key="1">
    <source>
        <dbReference type="EMBL" id="TLF45445.1"/>
    </source>
</evidence>